<dbReference type="PANTHER" id="PTHR45632">
    <property type="entry name" value="LD33804P"/>
    <property type="match status" value="1"/>
</dbReference>
<accession>A0ABS5YVD1</accession>
<dbReference type="Pfam" id="PF01344">
    <property type="entry name" value="Kelch_1"/>
    <property type="match status" value="4"/>
</dbReference>
<evidence type="ECO:0000256" key="2">
    <source>
        <dbReference type="ARBA" id="ARBA00022737"/>
    </source>
</evidence>
<proteinExistence type="predicted"/>
<dbReference type="SMART" id="SM00612">
    <property type="entry name" value="Kelch"/>
    <property type="match status" value="5"/>
</dbReference>
<comment type="caution">
    <text evidence="3">The sequence shown here is derived from an EMBL/GenBank/DDBJ whole genome shotgun (WGS) entry which is preliminary data.</text>
</comment>
<dbReference type="InterPro" id="IPR006652">
    <property type="entry name" value="Kelch_1"/>
</dbReference>
<keyword evidence="2" id="KW-0677">Repeat</keyword>
<dbReference type="Proteomes" id="UP001519654">
    <property type="component" value="Unassembled WGS sequence"/>
</dbReference>
<dbReference type="PANTHER" id="PTHR45632:SF3">
    <property type="entry name" value="KELCH-LIKE PROTEIN 32"/>
    <property type="match status" value="1"/>
</dbReference>
<sequence length="304" mass="31591">MRTLMIAALLVVPAPATWVDRPPLHDARIGGVAATVDGILVEAGGFGLDGLVASTEVRSSSGNWRVVAPMPTARANAAAATLGGEVWVTGGYGEADPPVDVVERYNPRTNKWSNGPALPVGRAQAGAATLRGVLYVVGGDIATADGEAVTATAIAYDPRRHRWSSIAPLSAARDRLRLVAAGDYLYAIGGETTAVERYDPRRDRWTTVAAMNQSRAVPGATLISRGRIAVVGGCEFVAGELKQFRRTTEVFDPATNRWRLLPALLPVGRCSLAAATESDGTLLAIAGGVTGGTPTNAVTALNGI</sequence>
<gene>
    <name evidence="3" type="ORF">KOI35_28225</name>
</gene>
<dbReference type="SUPFAM" id="SSF117281">
    <property type="entry name" value="Kelch motif"/>
    <property type="match status" value="1"/>
</dbReference>
<evidence type="ECO:0000313" key="3">
    <source>
        <dbReference type="EMBL" id="MBU2667405.1"/>
    </source>
</evidence>
<reference evidence="3 4" key="1">
    <citation type="submission" date="2021-06" db="EMBL/GenBank/DDBJ databases">
        <title>Actinoplanes lichenicola sp. nov., and Actinoplanes ovalisporus sp. nov., isolated from lichen in Thailand.</title>
        <authorList>
            <person name="Saeng-In P."/>
            <person name="Kanchanasin P."/>
            <person name="Yuki M."/>
            <person name="Kudo T."/>
            <person name="Ohkuma M."/>
            <person name="Phongsopitanun W."/>
            <person name="Tanasupawat S."/>
        </authorList>
    </citation>
    <scope>NUCLEOTIDE SEQUENCE [LARGE SCALE GENOMIC DNA]</scope>
    <source>
        <strain evidence="3 4">NBRC 110975</strain>
    </source>
</reference>
<evidence type="ECO:0000256" key="1">
    <source>
        <dbReference type="ARBA" id="ARBA00022441"/>
    </source>
</evidence>
<name>A0ABS5YVD1_9ACTN</name>
<organism evidence="3 4">
    <name type="scientific">Paractinoplanes bogorensis</name>
    <dbReference type="NCBI Taxonomy" id="1610840"/>
    <lineage>
        <taxon>Bacteria</taxon>
        <taxon>Bacillati</taxon>
        <taxon>Actinomycetota</taxon>
        <taxon>Actinomycetes</taxon>
        <taxon>Micromonosporales</taxon>
        <taxon>Micromonosporaceae</taxon>
        <taxon>Paractinoplanes</taxon>
    </lineage>
</organism>
<dbReference type="RefSeq" id="WP_215791671.1">
    <property type="nucleotide sequence ID" value="NZ_JAHKKG010000009.1"/>
</dbReference>
<evidence type="ECO:0008006" key="5">
    <source>
        <dbReference type="Google" id="ProtNLM"/>
    </source>
</evidence>
<dbReference type="EMBL" id="JAHKKG010000009">
    <property type="protein sequence ID" value="MBU2667405.1"/>
    <property type="molecule type" value="Genomic_DNA"/>
</dbReference>
<protein>
    <recommendedName>
        <fullName evidence="5">Galactose oxidase</fullName>
    </recommendedName>
</protein>
<keyword evidence="1" id="KW-0880">Kelch repeat</keyword>
<evidence type="ECO:0000313" key="4">
    <source>
        <dbReference type="Proteomes" id="UP001519654"/>
    </source>
</evidence>
<dbReference type="InterPro" id="IPR015915">
    <property type="entry name" value="Kelch-typ_b-propeller"/>
</dbReference>
<keyword evidence="4" id="KW-1185">Reference proteome</keyword>
<dbReference type="Gene3D" id="2.120.10.80">
    <property type="entry name" value="Kelch-type beta propeller"/>
    <property type="match status" value="2"/>
</dbReference>